<dbReference type="FunFam" id="2.60.40.10:FF:000299">
    <property type="entry name" value="protogenin isoform X2"/>
    <property type="match status" value="1"/>
</dbReference>
<dbReference type="InterPro" id="IPR013783">
    <property type="entry name" value="Ig-like_fold"/>
</dbReference>
<comment type="function">
    <text evidence="1">May play a role in anteroposterior axis elongation.</text>
</comment>
<dbReference type="Pfam" id="PF07679">
    <property type="entry name" value="I-set"/>
    <property type="match status" value="2"/>
</dbReference>
<dbReference type="FunFam" id="2.60.40.10:FF:000930">
    <property type="entry name" value="immunoglobulin superfamily DCC subclass member 3"/>
    <property type="match status" value="1"/>
</dbReference>
<keyword evidence="18" id="KW-1185">Reference proteome</keyword>
<accession>A0AA47M2A0</accession>
<dbReference type="PROSITE" id="PS50835">
    <property type="entry name" value="IG_LIKE"/>
    <property type="match status" value="4"/>
</dbReference>
<dbReference type="InterPro" id="IPR007110">
    <property type="entry name" value="Ig-like_dom"/>
</dbReference>
<keyword evidence="5 14" id="KW-0812">Transmembrane</keyword>
<feature type="compositionally biased region" description="Low complexity" evidence="13">
    <location>
        <begin position="1153"/>
        <end position="1165"/>
    </location>
</feature>
<evidence type="ECO:0000256" key="2">
    <source>
        <dbReference type="ARBA" id="ARBA00004167"/>
    </source>
</evidence>
<dbReference type="Pfam" id="PF00041">
    <property type="entry name" value="fn3"/>
    <property type="match status" value="4"/>
</dbReference>
<feature type="domain" description="Ig-like" evidence="15">
    <location>
        <begin position="250"/>
        <end position="337"/>
    </location>
</feature>
<evidence type="ECO:0000256" key="14">
    <source>
        <dbReference type="SAM" id="Phobius"/>
    </source>
</evidence>
<dbReference type="InterPro" id="IPR003961">
    <property type="entry name" value="FN3_dom"/>
</dbReference>
<feature type="domain" description="Fibronectin type-III" evidence="16">
    <location>
        <begin position="532"/>
        <end position="628"/>
    </location>
</feature>
<evidence type="ECO:0000259" key="15">
    <source>
        <dbReference type="PROSITE" id="PS50835"/>
    </source>
</evidence>
<feature type="transmembrane region" description="Helical" evidence="14">
    <location>
        <begin position="957"/>
        <end position="980"/>
    </location>
</feature>
<evidence type="ECO:0000256" key="4">
    <source>
        <dbReference type="ARBA" id="ARBA00022473"/>
    </source>
</evidence>
<feature type="domain" description="Ig-like" evidence="15">
    <location>
        <begin position="141"/>
        <end position="237"/>
    </location>
</feature>
<evidence type="ECO:0000256" key="9">
    <source>
        <dbReference type="ARBA" id="ARBA00023136"/>
    </source>
</evidence>
<evidence type="ECO:0000256" key="6">
    <source>
        <dbReference type="ARBA" id="ARBA00022729"/>
    </source>
</evidence>
<dbReference type="CDD" id="cd00096">
    <property type="entry name" value="Ig"/>
    <property type="match status" value="1"/>
</dbReference>
<dbReference type="FunFam" id="2.60.40.10:FF:000456">
    <property type="entry name" value="protogenin isoform X2"/>
    <property type="match status" value="1"/>
</dbReference>
<feature type="domain" description="Fibronectin type-III" evidence="16">
    <location>
        <begin position="436"/>
        <end position="530"/>
    </location>
</feature>
<feature type="domain" description="Fibronectin type-III" evidence="16">
    <location>
        <begin position="739"/>
        <end position="832"/>
    </location>
</feature>
<dbReference type="FunFam" id="2.60.40.10:FF:000551">
    <property type="entry name" value="Protogenin A"/>
    <property type="match status" value="1"/>
</dbReference>
<protein>
    <submittedName>
        <fullName evidence="17">Protogenin A</fullName>
    </submittedName>
</protein>
<keyword evidence="8 14" id="KW-1133">Transmembrane helix</keyword>
<feature type="region of interest" description="Disordered" evidence="13">
    <location>
        <begin position="1106"/>
        <end position="1222"/>
    </location>
</feature>
<evidence type="ECO:0000256" key="3">
    <source>
        <dbReference type="ARBA" id="ARBA00009588"/>
    </source>
</evidence>
<evidence type="ECO:0000256" key="10">
    <source>
        <dbReference type="ARBA" id="ARBA00023157"/>
    </source>
</evidence>
<keyword evidence="6" id="KW-0732">Signal</keyword>
<gene>
    <name evidence="17" type="primary">prtga</name>
    <name evidence="17" type="ORF">N1851_032792</name>
</gene>
<evidence type="ECO:0000313" key="18">
    <source>
        <dbReference type="Proteomes" id="UP001174136"/>
    </source>
</evidence>
<feature type="domain" description="Ig-like" evidence="15">
    <location>
        <begin position="45"/>
        <end position="121"/>
    </location>
</feature>
<sequence>MAPVKGTLYDRLLLFLVYLHISGALCFSELFFIKEPLDVTVIRKDAVVLDCQAHGEAPIEVRWLRNGVMLAESERLYRLPNDSLYMTEVESRRGDKSNEGFYQCLARNQYGAILSQKARLTIASEYYHWNRKAVQTGSGCPVYSDIACISSFVSQPMSIVVTQGSVGRFSCRVTANPPPIITWEFNRVTLPLATERITVLPGGVLQIHRVRQEDAGNYRCIATNIANRRRSVEAALTVTPAPRPPLPQRPHIIAGPQNATVALHHNAILECMATGNPRPLISWSRADGKSIDVYDTKVLGNGNLIISDIKPQHGGVYMCRASTPGTRNFTLAAANITVLAPPSLVERPESLTRPRAGTARFVCQAEGVPVPHITWLKNGEKVHSNGRIKMYNSKLVINQIIPEDDAIYQCQAENDLGSVLSMARLIVVMSEDRPSAPRNIGAETVSSSAILLAWDRPLYNSYKVIAYSVHYMKAEGLNNEEYQVVIANDTTRYIIDDLEPARNYTFYIVAYMPMGASRMSDHVVQQTLEDVPLRAPELSLTSRSPTDIQVSWQPLSDKLSRGRVTAHRLAYRTSAEQAATQIELPGDRSQHLLEKLRPDTVYLLRLATATSVGWGEPSAWTSHRTPKATSAKVPLAPELHLEPLNCTTVSVSWYLEPRQAASLLGYKLFYREETQPEGRPLQMRASDSRHTIGGLDPRKKYHVKILAYNFLGDGYQADRTVSTPGCVSVRDRLVPPPPPPHHVYARANSSDGVFLYWGRPAFTANHAVNYTVRCNPVGLQNASLVLYLQTSEEKLLIKGLEANTRYEFAIRLHLDQLSSPWSPVVYQSTFPEAPTQPPSNVKVTLMEDNTALVSWKLQDMDNMAVTHYTILYASRKTWIAGQWQVLQRDGSITMALLENLQPGQVYLIKVSASNVMGDGPFSHTVELVVEADYSSPHAHGPPHNTVFTDGFYHLSQALVTSIIVGVCVALLCIMGAFIIACRGKNRKPLAANKYSDRMGGAGVADHLRSEAQAENGDIMMPMMKSDHFIDAKGGTDLIINSLGPVKSNTENKKKKKKKTKKLSFFRRDEEKNVEMMQVQMNRHGRPLSYQQGATVLCYEEELLPGSSAQPPHGQQALLPRPCLDTEGSSNSEGSQDTGDSGRYSHDDTEMTNLSSGHSSRPPSLSTEDSGGSDFSPAQESDREEQEEEQEQEEERQFRVSAEMSCHQYQTQHGSQPALSLCV</sequence>
<dbReference type="SMART" id="SM00409">
    <property type="entry name" value="IG"/>
    <property type="match status" value="4"/>
</dbReference>
<feature type="compositionally biased region" description="Polar residues" evidence="13">
    <location>
        <begin position="1206"/>
        <end position="1222"/>
    </location>
</feature>
<dbReference type="Gene3D" id="2.60.40.10">
    <property type="entry name" value="Immunoglobulins"/>
    <property type="match status" value="9"/>
</dbReference>
<feature type="compositionally biased region" description="Acidic residues" evidence="13">
    <location>
        <begin position="1181"/>
        <end position="1193"/>
    </location>
</feature>
<dbReference type="InterPro" id="IPR036116">
    <property type="entry name" value="FN3_sf"/>
</dbReference>
<dbReference type="FunFam" id="2.60.40.10:FF:000828">
    <property type="entry name" value="Protogenin"/>
    <property type="match status" value="1"/>
</dbReference>
<dbReference type="PROSITE" id="PS50853">
    <property type="entry name" value="FN3"/>
    <property type="match status" value="5"/>
</dbReference>
<dbReference type="GO" id="GO:0016020">
    <property type="term" value="C:membrane"/>
    <property type="evidence" value="ECO:0007669"/>
    <property type="project" value="UniProtKB-SubCell"/>
</dbReference>
<dbReference type="SMART" id="SM00408">
    <property type="entry name" value="IGc2"/>
    <property type="match status" value="4"/>
</dbReference>
<keyword evidence="10" id="KW-1015">Disulfide bond</keyword>
<comment type="similarity">
    <text evidence="3">Belongs to the immunoglobulin superfamily. DCC family.</text>
</comment>
<comment type="caution">
    <text evidence="17">The sequence shown here is derived from an EMBL/GenBank/DDBJ whole genome shotgun (WGS) entry which is preliminary data.</text>
</comment>
<evidence type="ECO:0000256" key="11">
    <source>
        <dbReference type="ARBA" id="ARBA00023180"/>
    </source>
</evidence>
<proteinExistence type="inferred from homology"/>
<evidence type="ECO:0000259" key="16">
    <source>
        <dbReference type="PROSITE" id="PS50853"/>
    </source>
</evidence>
<evidence type="ECO:0000313" key="17">
    <source>
        <dbReference type="EMBL" id="KAK0132343.1"/>
    </source>
</evidence>
<dbReference type="InterPro" id="IPR003598">
    <property type="entry name" value="Ig_sub2"/>
</dbReference>
<comment type="subcellular location">
    <subcellularLocation>
        <location evidence="2">Membrane</location>
        <topology evidence="2">Single-pass membrane protein</topology>
    </subcellularLocation>
</comment>
<dbReference type="SMART" id="SM00060">
    <property type="entry name" value="FN3"/>
    <property type="match status" value="5"/>
</dbReference>
<evidence type="ECO:0000256" key="13">
    <source>
        <dbReference type="SAM" id="MobiDB-lite"/>
    </source>
</evidence>
<dbReference type="EMBL" id="JAOPHQ010006270">
    <property type="protein sequence ID" value="KAK0132343.1"/>
    <property type="molecule type" value="Genomic_DNA"/>
</dbReference>
<keyword evidence="12" id="KW-0393">Immunoglobulin domain</keyword>
<evidence type="ECO:0000256" key="12">
    <source>
        <dbReference type="ARBA" id="ARBA00023319"/>
    </source>
</evidence>
<evidence type="ECO:0000256" key="8">
    <source>
        <dbReference type="ARBA" id="ARBA00022989"/>
    </source>
</evidence>
<dbReference type="Pfam" id="PF13927">
    <property type="entry name" value="Ig_3"/>
    <property type="match status" value="2"/>
</dbReference>
<dbReference type="InterPro" id="IPR036179">
    <property type="entry name" value="Ig-like_dom_sf"/>
</dbReference>
<feature type="domain" description="Fibronectin type-III" evidence="16">
    <location>
        <begin position="633"/>
        <end position="732"/>
    </location>
</feature>
<dbReference type="AlphaFoldDB" id="A0AA47M2A0"/>
<feature type="compositionally biased region" description="Polar residues" evidence="13">
    <location>
        <begin position="1126"/>
        <end position="1138"/>
    </location>
</feature>
<feature type="transmembrane region" description="Helical" evidence="14">
    <location>
        <begin position="12"/>
        <end position="33"/>
    </location>
</feature>
<dbReference type="PANTHER" id="PTHR44170">
    <property type="entry name" value="PROTEIN SIDEKICK"/>
    <property type="match status" value="1"/>
</dbReference>
<feature type="domain" description="Ig-like" evidence="15">
    <location>
        <begin position="342"/>
        <end position="421"/>
    </location>
</feature>
<evidence type="ECO:0000256" key="1">
    <source>
        <dbReference type="ARBA" id="ARBA00002140"/>
    </source>
</evidence>
<name>A0AA47M2A0_MERPO</name>
<evidence type="ECO:0000256" key="5">
    <source>
        <dbReference type="ARBA" id="ARBA00022692"/>
    </source>
</evidence>
<dbReference type="SUPFAM" id="SSF48726">
    <property type="entry name" value="Immunoglobulin"/>
    <property type="match status" value="4"/>
</dbReference>
<dbReference type="FunFam" id="2.60.40.10:FF:000455">
    <property type="entry name" value="Protogenin A"/>
    <property type="match status" value="1"/>
</dbReference>
<organism evidence="17 18">
    <name type="scientific">Merluccius polli</name>
    <name type="common">Benguela hake</name>
    <name type="synonym">Merluccius cadenati</name>
    <dbReference type="NCBI Taxonomy" id="89951"/>
    <lineage>
        <taxon>Eukaryota</taxon>
        <taxon>Metazoa</taxon>
        <taxon>Chordata</taxon>
        <taxon>Craniata</taxon>
        <taxon>Vertebrata</taxon>
        <taxon>Euteleostomi</taxon>
        <taxon>Actinopterygii</taxon>
        <taxon>Neopterygii</taxon>
        <taxon>Teleostei</taxon>
        <taxon>Neoteleostei</taxon>
        <taxon>Acanthomorphata</taxon>
        <taxon>Zeiogadaria</taxon>
        <taxon>Gadariae</taxon>
        <taxon>Gadiformes</taxon>
        <taxon>Gadoidei</taxon>
        <taxon>Merlucciidae</taxon>
        <taxon>Merluccius</taxon>
    </lineage>
</organism>
<keyword evidence="11" id="KW-0325">Glycoprotein</keyword>
<dbReference type="GO" id="GO:0050768">
    <property type="term" value="P:negative regulation of neurogenesis"/>
    <property type="evidence" value="ECO:0007669"/>
    <property type="project" value="UniProtKB-ARBA"/>
</dbReference>
<keyword evidence="9 14" id="KW-0472">Membrane</keyword>
<dbReference type="SUPFAM" id="SSF49265">
    <property type="entry name" value="Fibronectin type III"/>
    <property type="match status" value="3"/>
</dbReference>
<dbReference type="InterPro" id="IPR003599">
    <property type="entry name" value="Ig_sub"/>
</dbReference>
<dbReference type="CDD" id="cd00063">
    <property type="entry name" value="FN3"/>
    <property type="match status" value="5"/>
</dbReference>
<reference evidence="17" key="1">
    <citation type="journal article" date="2023" name="Front. Mar. Sci.">
        <title>A new Merluccius polli reference genome to investigate the effects of global change in West African waters.</title>
        <authorList>
            <person name="Mateo J.L."/>
            <person name="Blanco-Fernandez C."/>
            <person name="Garcia-Vazquez E."/>
            <person name="Machado-Schiaffino G."/>
        </authorList>
    </citation>
    <scope>NUCLEOTIDE SEQUENCE</scope>
    <source>
        <strain evidence="17">C29</strain>
        <tissue evidence="17">Fin</tissue>
    </source>
</reference>
<dbReference type="GO" id="GO:0098609">
    <property type="term" value="P:cell-cell adhesion"/>
    <property type="evidence" value="ECO:0007669"/>
    <property type="project" value="TreeGrafter"/>
</dbReference>
<keyword evidence="7" id="KW-0677">Repeat</keyword>
<dbReference type="PANTHER" id="PTHR44170:SF47">
    <property type="entry name" value="PROTOGENIN"/>
    <property type="match status" value="1"/>
</dbReference>
<evidence type="ECO:0000256" key="7">
    <source>
        <dbReference type="ARBA" id="ARBA00022737"/>
    </source>
</evidence>
<dbReference type="Proteomes" id="UP001174136">
    <property type="component" value="Unassembled WGS sequence"/>
</dbReference>
<keyword evidence="4" id="KW-0217">Developmental protein</keyword>
<feature type="domain" description="Fibronectin type-III" evidence="16">
    <location>
        <begin position="837"/>
        <end position="932"/>
    </location>
</feature>
<dbReference type="InterPro" id="IPR013098">
    <property type="entry name" value="Ig_I-set"/>
</dbReference>
<dbReference type="FunFam" id="2.60.40.10:FF:000189">
    <property type="entry name" value="Neogenin isoform 3"/>
    <property type="match status" value="1"/>
</dbReference>